<dbReference type="Gene3D" id="2.40.33.20">
    <property type="entry name" value="PK beta-barrel domain-like"/>
    <property type="match status" value="1"/>
</dbReference>
<evidence type="ECO:0000259" key="1">
    <source>
        <dbReference type="PROSITE" id="PS51340"/>
    </source>
</evidence>
<dbReference type="GO" id="GO:0030170">
    <property type="term" value="F:pyridoxal phosphate binding"/>
    <property type="evidence" value="ECO:0007669"/>
    <property type="project" value="InterPro"/>
</dbReference>
<dbReference type="OrthoDB" id="1550913at2"/>
<gene>
    <name evidence="2" type="ORF">EZ216_17350</name>
</gene>
<comment type="caution">
    <text evidence="2">The sequence shown here is derived from an EMBL/GenBank/DDBJ whole genome shotgun (WGS) entry which is preliminary data.</text>
</comment>
<organism evidence="2 3">
    <name type="scientific">Ramlibacter humi</name>
    <dbReference type="NCBI Taxonomy" id="2530451"/>
    <lineage>
        <taxon>Bacteria</taxon>
        <taxon>Pseudomonadati</taxon>
        <taxon>Pseudomonadota</taxon>
        <taxon>Betaproteobacteria</taxon>
        <taxon>Burkholderiales</taxon>
        <taxon>Comamonadaceae</taxon>
        <taxon>Ramlibacter</taxon>
    </lineage>
</organism>
<dbReference type="InterPro" id="IPR011037">
    <property type="entry name" value="Pyrv_Knase-like_insert_dom_sf"/>
</dbReference>
<dbReference type="RefSeq" id="WP_135251046.1">
    <property type="nucleotide sequence ID" value="NZ_SMLK01000006.1"/>
</dbReference>
<accession>A0A4Z0BIU9</accession>
<keyword evidence="3" id="KW-1185">Reference proteome</keyword>
<dbReference type="InterPro" id="IPR052716">
    <property type="entry name" value="MOSC_domain"/>
</dbReference>
<dbReference type="SUPFAM" id="SSF50800">
    <property type="entry name" value="PK beta-barrel domain-like"/>
    <property type="match status" value="1"/>
</dbReference>
<dbReference type="PANTHER" id="PTHR36930">
    <property type="entry name" value="METAL-SULFUR CLUSTER BIOSYNTHESIS PROTEINS YUAD-RELATED"/>
    <property type="match status" value="1"/>
</dbReference>
<dbReference type="Proteomes" id="UP000297839">
    <property type="component" value="Unassembled WGS sequence"/>
</dbReference>
<evidence type="ECO:0000313" key="3">
    <source>
        <dbReference type="Proteomes" id="UP000297839"/>
    </source>
</evidence>
<feature type="domain" description="MOSC" evidence="1">
    <location>
        <begin position="31"/>
        <end position="166"/>
    </location>
</feature>
<dbReference type="PROSITE" id="PS51340">
    <property type="entry name" value="MOSC"/>
    <property type="match status" value="1"/>
</dbReference>
<dbReference type="GO" id="GO:0003824">
    <property type="term" value="F:catalytic activity"/>
    <property type="evidence" value="ECO:0007669"/>
    <property type="project" value="InterPro"/>
</dbReference>
<protein>
    <submittedName>
        <fullName evidence="2">MOSC domain-containing protein</fullName>
    </submittedName>
</protein>
<reference evidence="2 3" key="1">
    <citation type="submission" date="2019-03" db="EMBL/GenBank/DDBJ databases">
        <title>Ramlibacter sp. 18x22-1, whole genome shotgun sequence.</title>
        <authorList>
            <person name="Zhang X."/>
            <person name="Feng G."/>
            <person name="Zhu H."/>
        </authorList>
    </citation>
    <scope>NUCLEOTIDE SEQUENCE [LARGE SCALE GENOMIC DNA]</scope>
    <source>
        <strain evidence="2 3">18x22-1</strain>
    </source>
</reference>
<dbReference type="InterPro" id="IPR005302">
    <property type="entry name" value="MoCF_Sase_C"/>
</dbReference>
<dbReference type="GO" id="GO:0030151">
    <property type="term" value="F:molybdenum ion binding"/>
    <property type="evidence" value="ECO:0007669"/>
    <property type="project" value="InterPro"/>
</dbReference>
<sequence>MSDLRELSSRFPAAGRVEAIYLRPARGQPVLRPSAAIAIAGRGIDGDRTAAGRGGSRRQVTLFQAEHLPVVAALLRREVDAGELRRNLVVSGLNLLAAKSLFADRPLRLRIGAEVLLEITGPCEPCSKMEDRLGEGAYNALRGHGGVTARILRGGRIGMGDAATGEPG</sequence>
<proteinExistence type="predicted"/>
<dbReference type="Pfam" id="PF03473">
    <property type="entry name" value="MOSC"/>
    <property type="match status" value="1"/>
</dbReference>
<dbReference type="AlphaFoldDB" id="A0A4Z0BIU9"/>
<evidence type="ECO:0000313" key="2">
    <source>
        <dbReference type="EMBL" id="TFY98353.1"/>
    </source>
</evidence>
<name>A0A4Z0BIU9_9BURK</name>
<dbReference type="EMBL" id="SMLK01000006">
    <property type="protein sequence ID" value="TFY98353.1"/>
    <property type="molecule type" value="Genomic_DNA"/>
</dbReference>
<dbReference type="PANTHER" id="PTHR36930:SF1">
    <property type="entry name" value="MOSC DOMAIN-CONTAINING PROTEIN"/>
    <property type="match status" value="1"/>
</dbReference>